<keyword evidence="10" id="KW-0460">Magnesium</keyword>
<dbReference type="Gene3D" id="3.40.1110.10">
    <property type="entry name" value="Calcium-transporting ATPase, cytoplasmic domain N"/>
    <property type="match status" value="1"/>
</dbReference>
<dbReference type="Proteomes" id="UP000528457">
    <property type="component" value="Unassembled WGS sequence"/>
</dbReference>
<dbReference type="Pfam" id="PF00702">
    <property type="entry name" value="Hydrolase"/>
    <property type="match status" value="1"/>
</dbReference>
<keyword evidence="3" id="KW-0813">Transport</keyword>
<evidence type="ECO:0000313" key="17">
    <source>
        <dbReference type="EMBL" id="MBB6523550.1"/>
    </source>
</evidence>
<dbReference type="InterPro" id="IPR006121">
    <property type="entry name" value="HMA_dom"/>
</dbReference>
<dbReference type="Pfam" id="PF00122">
    <property type="entry name" value="E1-E2_ATPase"/>
    <property type="match status" value="1"/>
</dbReference>
<dbReference type="InterPro" id="IPR023299">
    <property type="entry name" value="ATPase_P-typ_cyto_dom_N"/>
</dbReference>
<dbReference type="GO" id="GO:0005524">
    <property type="term" value="F:ATP binding"/>
    <property type="evidence" value="ECO:0007669"/>
    <property type="project" value="UniProtKB-UniRule"/>
</dbReference>
<dbReference type="InterPro" id="IPR021993">
    <property type="entry name" value="ATPase-cat-bd"/>
</dbReference>
<proteinExistence type="inferred from homology"/>
<name>A0A7X0JWJ1_9GAMM</name>
<dbReference type="CDD" id="cd00371">
    <property type="entry name" value="HMA"/>
    <property type="match status" value="1"/>
</dbReference>
<evidence type="ECO:0000256" key="3">
    <source>
        <dbReference type="ARBA" id="ARBA00022448"/>
    </source>
</evidence>
<feature type="transmembrane region" description="Helical" evidence="15">
    <location>
        <begin position="427"/>
        <end position="448"/>
    </location>
</feature>
<keyword evidence="13" id="KW-0406">Ion transport</keyword>
<dbReference type="InterPro" id="IPR023214">
    <property type="entry name" value="HAD_sf"/>
</dbReference>
<dbReference type="InterPro" id="IPR001757">
    <property type="entry name" value="P_typ_ATPase"/>
</dbReference>
<dbReference type="InterPro" id="IPR023298">
    <property type="entry name" value="ATPase_P-typ_TM_dom_sf"/>
</dbReference>
<dbReference type="SUPFAM" id="SSF55008">
    <property type="entry name" value="HMA, heavy metal-associated domain"/>
    <property type="match status" value="1"/>
</dbReference>
<evidence type="ECO:0000256" key="6">
    <source>
        <dbReference type="ARBA" id="ARBA00022692"/>
    </source>
</evidence>
<keyword evidence="6 15" id="KW-0812">Transmembrane</keyword>
<dbReference type="Pfam" id="PF00403">
    <property type="entry name" value="HMA"/>
    <property type="match status" value="1"/>
</dbReference>
<dbReference type="RefSeq" id="WP_341801036.1">
    <property type="nucleotide sequence ID" value="NZ_JAAONY010000004.1"/>
</dbReference>
<evidence type="ECO:0000256" key="8">
    <source>
        <dbReference type="ARBA" id="ARBA00022741"/>
    </source>
</evidence>
<dbReference type="CDD" id="cd02079">
    <property type="entry name" value="P-type_ATPase_HM"/>
    <property type="match status" value="1"/>
</dbReference>
<feature type="transmembrane region" description="Helical" evidence="15">
    <location>
        <begin position="747"/>
        <end position="764"/>
    </location>
</feature>
<dbReference type="InterPro" id="IPR059000">
    <property type="entry name" value="ATPase_P-type_domA"/>
</dbReference>
<evidence type="ECO:0000256" key="10">
    <source>
        <dbReference type="ARBA" id="ARBA00022842"/>
    </source>
</evidence>
<evidence type="ECO:0000256" key="4">
    <source>
        <dbReference type="ARBA" id="ARBA00022475"/>
    </source>
</evidence>
<keyword evidence="12 15" id="KW-1133">Transmembrane helix</keyword>
<evidence type="ECO:0000256" key="5">
    <source>
        <dbReference type="ARBA" id="ARBA00022553"/>
    </source>
</evidence>
<dbReference type="AlphaFoldDB" id="A0A7X0JWJ1"/>
<evidence type="ECO:0000256" key="7">
    <source>
        <dbReference type="ARBA" id="ARBA00022723"/>
    </source>
</evidence>
<dbReference type="NCBIfam" id="TIGR01525">
    <property type="entry name" value="ATPase-IB_hvy"/>
    <property type="match status" value="1"/>
</dbReference>
<keyword evidence="5" id="KW-0597">Phosphoprotein</keyword>
<evidence type="ECO:0000256" key="2">
    <source>
        <dbReference type="ARBA" id="ARBA00006024"/>
    </source>
</evidence>
<feature type="transmembrane region" description="Helical" evidence="15">
    <location>
        <begin position="454"/>
        <end position="478"/>
    </location>
</feature>
<evidence type="ECO:0000256" key="13">
    <source>
        <dbReference type="ARBA" id="ARBA00023065"/>
    </source>
</evidence>
<comment type="caution">
    <text evidence="17">The sequence shown here is derived from an EMBL/GenBank/DDBJ whole genome shotgun (WGS) entry which is preliminary data.</text>
</comment>
<dbReference type="FunCoup" id="A0A7X0JWJ1">
    <property type="interactions" value="368"/>
</dbReference>
<feature type="transmembrane region" description="Helical" evidence="15">
    <location>
        <begin position="274"/>
        <end position="292"/>
    </location>
</feature>
<keyword evidence="8 15" id="KW-0547">Nucleotide-binding</keyword>
<accession>A0A7X0JWJ1</accession>
<feature type="domain" description="HMA" evidence="16">
    <location>
        <begin position="93"/>
        <end position="159"/>
    </location>
</feature>
<dbReference type="NCBIfam" id="TIGR01511">
    <property type="entry name" value="ATPase-IB1_Cu"/>
    <property type="match status" value="1"/>
</dbReference>
<evidence type="ECO:0000256" key="9">
    <source>
        <dbReference type="ARBA" id="ARBA00022840"/>
    </source>
</evidence>
<keyword evidence="11" id="KW-1278">Translocase</keyword>
<dbReference type="InParanoid" id="A0A7X0JWJ1"/>
<dbReference type="InterPro" id="IPR008250">
    <property type="entry name" value="ATPase_P-typ_transduc_dom_A_sf"/>
</dbReference>
<keyword evidence="7 15" id="KW-0479">Metal-binding</keyword>
<dbReference type="SUPFAM" id="SSF81653">
    <property type="entry name" value="Calcium ATPase, transduction domain A"/>
    <property type="match status" value="1"/>
</dbReference>
<dbReference type="GO" id="GO:0016887">
    <property type="term" value="F:ATP hydrolysis activity"/>
    <property type="evidence" value="ECO:0007669"/>
    <property type="project" value="InterPro"/>
</dbReference>
<dbReference type="InterPro" id="IPR036412">
    <property type="entry name" value="HAD-like_sf"/>
</dbReference>
<protein>
    <submittedName>
        <fullName evidence="17">Cu2+-exporting ATPase</fullName>
    </submittedName>
</protein>
<evidence type="ECO:0000256" key="14">
    <source>
        <dbReference type="ARBA" id="ARBA00023136"/>
    </source>
</evidence>
<dbReference type="PRINTS" id="PR00119">
    <property type="entry name" value="CATATPASE"/>
</dbReference>
<feature type="transmembrane region" description="Helical" evidence="15">
    <location>
        <begin position="181"/>
        <end position="201"/>
    </location>
</feature>
<dbReference type="SUPFAM" id="SSF81665">
    <property type="entry name" value="Calcium ATPase, transmembrane domain M"/>
    <property type="match status" value="1"/>
</dbReference>
<keyword evidence="14 15" id="KW-0472">Membrane</keyword>
<dbReference type="EMBL" id="JACHHT010000004">
    <property type="protein sequence ID" value="MBB6523550.1"/>
    <property type="molecule type" value="Genomic_DNA"/>
</dbReference>
<evidence type="ECO:0000256" key="15">
    <source>
        <dbReference type="RuleBase" id="RU362081"/>
    </source>
</evidence>
<comment type="similarity">
    <text evidence="2 15">Belongs to the cation transport ATPase (P-type) (TC 3.A.3) family. Type IB subfamily.</text>
</comment>
<dbReference type="InterPro" id="IPR017969">
    <property type="entry name" value="Heavy-metal-associated_CS"/>
</dbReference>
<dbReference type="PROSITE" id="PS01047">
    <property type="entry name" value="HMA_1"/>
    <property type="match status" value="1"/>
</dbReference>
<sequence length="793" mass="85629">MSQAAEERCYHCQLEIPAGADFPVEIDGTQQAMCCVGCQAVASAIVNGGLAQFYQYRSESADRPDEDKQQSWAVYDLPEVQQDFVLSLEGTEKQAQLLLGGITCAACVWLIEQHIQRLPQVSKVRVNSSTHRCWITYDEFKGALSEIFASLSDIGFRPQPATDENQNRLLEDENRKALRRLSIAGLGMMQVGMVAIALYGGEMFGISEQWQGYLRLVSWLFASPVVFYSAVPFYQAAWRAIKTRHLVMDVPVSIAILLAYFASVWATISSGPDVYFDSVSMFTFLLLIGRYLEMRARHRAGFAAGNLAQLLPPTAHRCDDEKTVETVPLKLVKAGDTVMVMSGETIPCDGYVQEGRSQVDESLLTGESMAVAKTVGQTVAAGTVNGESPLWIKVSALGDNTRLSSISRLVAQAEQEKPAQVAIADRVSAYFVAAVLLIASAVFLFWWQHKPEDALWITLSVLVVTCPCALSLATPVALTAATNRLRRQGLLIVKGHVIETLTKLNRVVFDKTGTLTEGQPAVEKVVCHQSLDNDQVLSLAAALERGNSHPIAKAFRGFEQHLDVGDVQSHTGAGVSGQWQGKEVRLGRAAFVLPEGDLDTRAIVLAVEGQLVAEIFLEDSLRGSAAPAITTLQKKNIHIELLSGDATATVCHIAEQLNIRDASAMVSPEEKLTKVQSYQEAGDIVMMVGDGINDVPVLSGADVSVAMSGASDIAQTHADSLLLSGDLQALPKAIESSFFARKIIAQNMSWAIAYNVLALPLAAAGLVPPYAAAIGMSASSLIVVLNALRLNKA</sequence>
<dbReference type="Gene3D" id="2.70.150.10">
    <property type="entry name" value="Calcium-transporting ATPase, cytoplasmic transduction domain A"/>
    <property type="match status" value="1"/>
</dbReference>
<dbReference type="PANTHER" id="PTHR43520:SF5">
    <property type="entry name" value="CATION-TRANSPORTING P-TYPE ATPASE-RELATED"/>
    <property type="match status" value="1"/>
</dbReference>
<dbReference type="GO" id="GO:0043682">
    <property type="term" value="F:P-type divalent copper transporter activity"/>
    <property type="evidence" value="ECO:0007669"/>
    <property type="project" value="TreeGrafter"/>
</dbReference>
<dbReference type="PROSITE" id="PS01229">
    <property type="entry name" value="COF_2"/>
    <property type="match status" value="1"/>
</dbReference>
<evidence type="ECO:0000259" key="16">
    <source>
        <dbReference type="PROSITE" id="PS50846"/>
    </source>
</evidence>
<dbReference type="PROSITE" id="PS50846">
    <property type="entry name" value="HMA_2"/>
    <property type="match status" value="1"/>
</dbReference>
<dbReference type="InterPro" id="IPR027256">
    <property type="entry name" value="P-typ_ATPase_IB"/>
</dbReference>
<dbReference type="Gene3D" id="3.40.50.1000">
    <property type="entry name" value="HAD superfamily/HAD-like"/>
    <property type="match status" value="1"/>
</dbReference>
<evidence type="ECO:0000256" key="1">
    <source>
        <dbReference type="ARBA" id="ARBA00004651"/>
    </source>
</evidence>
<dbReference type="NCBIfam" id="TIGR01494">
    <property type="entry name" value="ATPase_P-type"/>
    <property type="match status" value="1"/>
</dbReference>
<dbReference type="PROSITE" id="PS00154">
    <property type="entry name" value="ATPASE_E1_E2"/>
    <property type="match status" value="1"/>
</dbReference>
<dbReference type="SUPFAM" id="SSF56784">
    <property type="entry name" value="HAD-like"/>
    <property type="match status" value="1"/>
</dbReference>
<evidence type="ECO:0000256" key="12">
    <source>
        <dbReference type="ARBA" id="ARBA00022989"/>
    </source>
</evidence>
<feature type="transmembrane region" description="Helical" evidence="15">
    <location>
        <begin position="246"/>
        <end position="268"/>
    </location>
</feature>
<evidence type="ECO:0000256" key="11">
    <source>
        <dbReference type="ARBA" id="ARBA00022967"/>
    </source>
</evidence>
<dbReference type="Pfam" id="PF12156">
    <property type="entry name" value="ATPase-cat_bd"/>
    <property type="match status" value="1"/>
</dbReference>
<dbReference type="PANTHER" id="PTHR43520">
    <property type="entry name" value="ATP7, ISOFORM B"/>
    <property type="match status" value="1"/>
</dbReference>
<evidence type="ECO:0000313" key="18">
    <source>
        <dbReference type="Proteomes" id="UP000528457"/>
    </source>
</evidence>
<reference evidence="17 18" key="1">
    <citation type="submission" date="2020-08" db="EMBL/GenBank/DDBJ databases">
        <title>Genomic Encyclopedia of Type Strains, Phase IV (KMG-IV): sequencing the most valuable type-strain genomes for metagenomic binning, comparative biology and taxonomic classification.</title>
        <authorList>
            <person name="Goeker M."/>
        </authorList>
    </citation>
    <scope>NUCLEOTIDE SEQUENCE [LARGE SCALE GENOMIC DNA]</scope>
    <source>
        <strain evidence="17 18">DSM 22368</strain>
    </source>
</reference>
<feature type="transmembrane region" description="Helical" evidence="15">
    <location>
        <begin position="213"/>
        <end position="234"/>
    </location>
</feature>
<dbReference type="InterPro" id="IPR018303">
    <property type="entry name" value="ATPase_P-typ_P_site"/>
</dbReference>
<gene>
    <name evidence="17" type="ORF">HNR48_003864</name>
</gene>
<dbReference type="Gene3D" id="3.30.70.100">
    <property type="match status" value="1"/>
</dbReference>
<dbReference type="GO" id="GO:0005886">
    <property type="term" value="C:plasma membrane"/>
    <property type="evidence" value="ECO:0007669"/>
    <property type="project" value="UniProtKB-SubCell"/>
</dbReference>
<comment type="subcellular location">
    <subcellularLocation>
        <location evidence="1">Cell membrane</location>
        <topology evidence="1">Multi-pass membrane protein</topology>
    </subcellularLocation>
</comment>
<organism evidence="17 18">
    <name type="scientific">Pseudoteredinibacter isoporae</name>
    <dbReference type="NCBI Taxonomy" id="570281"/>
    <lineage>
        <taxon>Bacteria</taxon>
        <taxon>Pseudomonadati</taxon>
        <taxon>Pseudomonadota</taxon>
        <taxon>Gammaproteobacteria</taxon>
        <taxon>Cellvibrionales</taxon>
        <taxon>Cellvibrionaceae</taxon>
        <taxon>Pseudoteredinibacter</taxon>
    </lineage>
</organism>
<keyword evidence="4 15" id="KW-1003">Cell membrane</keyword>
<keyword evidence="9 15" id="KW-0067">ATP-binding</keyword>
<dbReference type="FunFam" id="2.70.150.10:FF:000002">
    <property type="entry name" value="Copper-transporting ATPase 1, putative"/>
    <property type="match status" value="1"/>
</dbReference>
<keyword evidence="18" id="KW-1185">Reference proteome</keyword>
<dbReference type="GO" id="GO:0005507">
    <property type="term" value="F:copper ion binding"/>
    <property type="evidence" value="ECO:0007669"/>
    <property type="project" value="TreeGrafter"/>
</dbReference>
<dbReference type="InterPro" id="IPR036163">
    <property type="entry name" value="HMA_dom_sf"/>
</dbReference>
<dbReference type="NCBIfam" id="TIGR01512">
    <property type="entry name" value="ATPase-IB2_Cd"/>
    <property type="match status" value="1"/>
</dbReference>
<dbReference type="GO" id="GO:0055070">
    <property type="term" value="P:copper ion homeostasis"/>
    <property type="evidence" value="ECO:0007669"/>
    <property type="project" value="TreeGrafter"/>
</dbReference>